<dbReference type="EMBL" id="BMMZ01000021">
    <property type="protein sequence ID" value="GGL83607.1"/>
    <property type="molecule type" value="Genomic_DNA"/>
</dbReference>
<dbReference type="GO" id="GO:0006355">
    <property type="term" value="P:regulation of DNA-templated transcription"/>
    <property type="evidence" value="ECO:0007669"/>
    <property type="project" value="InterPro"/>
</dbReference>
<accession>A0A917SI62</accession>
<protein>
    <recommendedName>
        <fullName evidence="2">Ribbon-helix-helix protein CopG domain-containing protein</fullName>
    </recommendedName>
</protein>
<evidence type="ECO:0000313" key="4">
    <source>
        <dbReference type="Proteomes" id="UP000613840"/>
    </source>
</evidence>
<dbReference type="RefSeq" id="WP_188898539.1">
    <property type="nucleotide sequence ID" value="NZ_BMMZ01000021.1"/>
</dbReference>
<feature type="domain" description="Ribbon-helix-helix protein CopG" evidence="2">
    <location>
        <begin position="63"/>
        <end position="99"/>
    </location>
</feature>
<reference evidence="3" key="1">
    <citation type="journal article" date="2014" name="Int. J. Syst. Evol. Microbiol.">
        <title>Complete genome sequence of Corynebacterium casei LMG S-19264T (=DSM 44701T), isolated from a smear-ripened cheese.</title>
        <authorList>
            <consortium name="US DOE Joint Genome Institute (JGI-PGF)"/>
            <person name="Walter F."/>
            <person name="Albersmeier A."/>
            <person name="Kalinowski J."/>
            <person name="Ruckert C."/>
        </authorList>
    </citation>
    <scope>NUCLEOTIDE SEQUENCE</scope>
    <source>
        <strain evidence="3">CGMCC 4.7306</strain>
    </source>
</reference>
<dbReference type="CDD" id="cd22231">
    <property type="entry name" value="RHH_NikR_HicB-like"/>
    <property type="match status" value="1"/>
</dbReference>
<gene>
    <name evidence="3" type="ORF">GCM10011575_47420</name>
</gene>
<sequence length="110" mass="11893">MASREALRRAARIAEVSQAEIIYEALETYVAAGGRAPDPEQANGNGLFHRRPVTTGLPRSMHTVRMPAANVDIIDGLVAETGHPNRSALIEAALTHKLDAPEPDREPPLH</sequence>
<dbReference type="Pfam" id="PF01402">
    <property type="entry name" value="RHH_1"/>
    <property type="match status" value="1"/>
</dbReference>
<proteinExistence type="predicted"/>
<reference evidence="3" key="2">
    <citation type="submission" date="2020-09" db="EMBL/GenBank/DDBJ databases">
        <authorList>
            <person name="Sun Q."/>
            <person name="Zhou Y."/>
        </authorList>
    </citation>
    <scope>NUCLEOTIDE SEQUENCE</scope>
    <source>
        <strain evidence="3">CGMCC 4.7306</strain>
    </source>
</reference>
<dbReference type="AlphaFoldDB" id="A0A917SI62"/>
<comment type="caution">
    <text evidence="3">The sequence shown here is derived from an EMBL/GenBank/DDBJ whole genome shotgun (WGS) entry which is preliminary data.</text>
</comment>
<evidence type="ECO:0000256" key="1">
    <source>
        <dbReference type="SAM" id="MobiDB-lite"/>
    </source>
</evidence>
<dbReference type="InterPro" id="IPR002145">
    <property type="entry name" value="CopG"/>
</dbReference>
<feature type="region of interest" description="Disordered" evidence="1">
    <location>
        <begin position="35"/>
        <end position="58"/>
    </location>
</feature>
<evidence type="ECO:0000259" key="2">
    <source>
        <dbReference type="Pfam" id="PF01402"/>
    </source>
</evidence>
<keyword evidence="4" id="KW-1185">Reference proteome</keyword>
<evidence type="ECO:0000313" key="3">
    <source>
        <dbReference type="EMBL" id="GGL83607.1"/>
    </source>
</evidence>
<organism evidence="3 4">
    <name type="scientific">Microlunatus endophyticus</name>
    <dbReference type="NCBI Taxonomy" id="1716077"/>
    <lineage>
        <taxon>Bacteria</taxon>
        <taxon>Bacillati</taxon>
        <taxon>Actinomycetota</taxon>
        <taxon>Actinomycetes</taxon>
        <taxon>Propionibacteriales</taxon>
        <taxon>Propionibacteriaceae</taxon>
        <taxon>Microlunatus</taxon>
    </lineage>
</organism>
<dbReference type="Proteomes" id="UP000613840">
    <property type="component" value="Unassembled WGS sequence"/>
</dbReference>
<name>A0A917SI62_9ACTN</name>